<dbReference type="GO" id="GO:0046034">
    <property type="term" value="P:ATP metabolic process"/>
    <property type="evidence" value="ECO:0007669"/>
    <property type="project" value="InterPro"/>
</dbReference>
<dbReference type="InterPro" id="IPR022879">
    <property type="entry name" value="V-ATPase_su_B/beta"/>
</dbReference>
<evidence type="ECO:0000256" key="1">
    <source>
        <dbReference type="ARBA" id="ARBA00008936"/>
    </source>
</evidence>
<dbReference type="Pfam" id="PF22919">
    <property type="entry name" value="ATP-synt_VA_C"/>
    <property type="match status" value="1"/>
</dbReference>
<feature type="domain" description="ATPase F1/V1/A1 complex alpha/beta subunit nucleotide-binding" evidence="4">
    <location>
        <begin position="151"/>
        <end position="369"/>
    </location>
</feature>
<feature type="domain" description="ATPase F1/V1/A1 complex alpha/beta subunit N-terminal" evidence="5">
    <location>
        <begin position="31"/>
        <end position="87"/>
    </location>
</feature>
<evidence type="ECO:0000313" key="7">
    <source>
        <dbReference type="EMBL" id="MPL91200.1"/>
    </source>
</evidence>
<dbReference type="InterPro" id="IPR055190">
    <property type="entry name" value="ATP-synt_VA_C"/>
</dbReference>
<gene>
    <name evidence="7" type="primary">atpB_10</name>
    <name evidence="7" type="ORF">SDC9_37265</name>
</gene>
<dbReference type="PANTHER" id="PTHR43389">
    <property type="entry name" value="V-TYPE PROTON ATPASE SUBUNIT B"/>
    <property type="match status" value="1"/>
</dbReference>
<evidence type="ECO:0000259" key="5">
    <source>
        <dbReference type="Pfam" id="PF02874"/>
    </source>
</evidence>
<feature type="domain" description="ATP synthase A/B type C-terminal" evidence="6">
    <location>
        <begin position="374"/>
        <end position="469"/>
    </location>
</feature>
<reference evidence="7" key="1">
    <citation type="submission" date="2019-08" db="EMBL/GenBank/DDBJ databases">
        <authorList>
            <person name="Kucharzyk K."/>
            <person name="Murdoch R.W."/>
            <person name="Higgins S."/>
            <person name="Loffler F."/>
        </authorList>
    </citation>
    <scope>NUCLEOTIDE SEQUENCE</scope>
</reference>
<dbReference type="Pfam" id="PF02874">
    <property type="entry name" value="ATP-synt_ab_N"/>
    <property type="match status" value="1"/>
</dbReference>
<dbReference type="InterPro" id="IPR004100">
    <property type="entry name" value="ATPase_F1/V1/A1_a/bsu_N"/>
</dbReference>
<dbReference type="PANTHER" id="PTHR43389:SF4">
    <property type="entry name" value="V-TYPE PROTON ATPASE SUBUNIT B"/>
    <property type="match status" value="1"/>
</dbReference>
<dbReference type="CDD" id="cd01135">
    <property type="entry name" value="V_A-ATPase_B"/>
    <property type="match status" value="1"/>
</dbReference>
<dbReference type="InterPro" id="IPR027417">
    <property type="entry name" value="P-loop_NTPase"/>
</dbReference>
<evidence type="ECO:0000256" key="2">
    <source>
        <dbReference type="ARBA" id="ARBA00022448"/>
    </source>
</evidence>
<keyword evidence="3" id="KW-0406">Ion transport</keyword>
<dbReference type="AlphaFoldDB" id="A0A644VJ21"/>
<dbReference type="InterPro" id="IPR000194">
    <property type="entry name" value="ATPase_F1/V1/A1_a/bsu_nucl-bd"/>
</dbReference>
<comment type="similarity">
    <text evidence="1">Belongs to the ATPase alpha/beta chains family.</text>
</comment>
<dbReference type="Gene3D" id="3.40.50.12240">
    <property type="match status" value="1"/>
</dbReference>
<dbReference type="GO" id="GO:0005524">
    <property type="term" value="F:ATP binding"/>
    <property type="evidence" value="ECO:0007669"/>
    <property type="project" value="InterPro"/>
</dbReference>
<evidence type="ECO:0000259" key="6">
    <source>
        <dbReference type="Pfam" id="PF22919"/>
    </source>
</evidence>
<organism evidence="7">
    <name type="scientific">bioreactor metagenome</name>
    <dbReference type="NCBI Taxonomy" id="1076179"/>
    <lineage>
        <taxon>unclassified sequences</taxon>
        <taxon>metagenomes</taxon>
        <taxon>ecological metagenomes</taxon>
    </lineage>
</organism>
<dbReference type="SUPFAM" id="SSF52540">
    <property type="entry name" value="P-loop containing nucleoside triphosphate hydrolases"/>
    <property type="match status" value="1"/>
</dbReference>
<comment type="caution">
    <text evidence="7">The sequence shown here is derived from an EMBL/GenBank/DDBJ whole genome shotgun (WGS) entry which is preliminary data.</text>
</comment>
<sequence>MEEPPEGGTGSDRGDAPMTALYREGFRRIEGISGPLLFVRGISRPACGELVSVESGAGRRAGRILQIDGDLSVVQVFEGTMGLAPGSVTVWLERDVLRIPAGDGLVGRVFDGRGNPLDGLPAGFADEFIAVGGSPINPVRRSSPDIFVETGVSALDLMNTLVRGQKLPVFSGAGLPANELAVQIVSGARIPGSEEPFLVVFAAMGITRREAQFFMNSFRESGALRNGVFFLNLAGDSTVERLLTPRVALAAAEYFAFSRGYNVLVVMTDMLAYCDALREVAAAREEVPGRRGYPGYMYSDLAELYERAGCIAGAPGSVTQIPIITMPDDDMTHPVVDLSGYITEGQIVLDRRIQERGVYPPIDVLPCLSRLMNKGIGRGKTFQEHRALADQLYASYARAREVERMRLIVGDDGLTAVEKQYLGFGTAFEKSFLGQGGERRTLAESERCAWKCLETLPRSELFKLPESYVVESLGYSALPREQ</sequence>
<dbReference type="HAMAP" id="MF_00310">
    <property type="entry name" value="ATP_synth_B_arch"/>
    <property type="match status" value="1"/>
</dbReference>
<dbReference type="Pfam" id="PF00006">
    <property type="entry name" value="ATP-synt_ab"/>
    <property type="match status" value="1"/>
</dbReference>
<accession>A0A644VJ21</accession>
<evidence type="ECO:0000256" key="3">
    <source>
        <dbReference type="ARBA" id="ARBA00023065"/>
    </source>
</evidence>
<dbReference type="NCBIfam" id="NF003235">
    <property type="entry name" value="PRK04196.1"/>
    <property type="match status" value="1"/>
</dbReference>
<protein>
    <submittedName>
        <fullName evidence="7">V-type ATP synthase beta chain</fullName>
    </submittedName>
</protein>
<proteinExistence type="inferred from homology"/>
<keyword evidence="2" id="KW-0813">Transport</keyword>
<name>A0A644VJ21_9ZZZZ</name>
<dbReference type="CDD" id="cd18118">
    <property type="entry name" value="ATP-synt_V_A-type_beta_N"/>
    <property type="match status" value="1"/>
</dbReference>
<dbReference type="GO" id="GO:1902600">
    <property type="term" value="P:proton transmembrane transport"/>
    <property type="evidence" value="ECO:0007669"/>
    <property type="project" value="InterPro"/>
</dbReference>
<dbReference type="EMBL" id="VSSQ01000323">
    <property type="protein sequence ID" value="MPL91200.1"/>
    <property type="molecule type" value="Genomic_DNA"/>
</dbReference>
<evidence type="ECO:0000259" key="4">
    <source>
        <dbReference type="Pfam" id="PF00006"/>
    </source>
</evidence>